<sequence>MEGISHKVKERSSIQKILTTLGLKEEMSTDTYISSPLDNPDWVTVRKVALLTSINGRGLFATRDIPKGTCVGLYTGEEYSPEGFEAYLQGNAEANGNYAMVIGGKVIDASTKGNYTRYINFSDTQANVRFIAGQSQHKKVVKVMTTADIKAGQQFLVDYNVYDENTSKHFYFLNPSDDWRSTEDLYSTYPYQTVKSPRNMPALNVKNGDSLLATPIGEAILENKLLSTMDTPYKPEEINLPYLKKQHRSLLSFEQTDVFTPLMLACYFGQFENVQWLINSGACINQQQHHSGNCPLFFALLGYSTHEDKSSFVKIINLLINNKANLLVHDRTDKTFLHRAISTLSKKDFKAVMDSIKGHEGVDFYELFSYIDENSDDILVFCLRQKLFDHAKILLRTYPAYFKEYYMSGTGEDKSFNRESFMNATKNYSSHEREMLFRLLKDQFKTAKPELFTELGLLCPIEEDIKNSLTPMMM</sequence>
<dbReference type="NCBIfam" id="NF043024">
    <property type="entry name" value="T4SS_AnkI"/>
    <property type="match status" value="1"/>
</dbReference>
<name>A0A0W0WGF4_9GAMM</name>
<keyword evidence="1" id="KW-0040">ANK repeat</keyword>
<dbReference type="Gene3D" id="2.170.270.10">
    <property type="entry name" value="SET domain"/>
    <property type="match status" value="1"/>
</dbReference>
<dbReference type="Proteomes" id="UP000054908">
    <property type="component" value="Unassembled WGS sequence"/>
</dbReference>
<accession>A0A0W0WGF4</accession>
<protein>
    <submittedName>
        <fullName evidence="3">Eukaryotic huntingtin interacting protein B</fullName>
    </submittedName>
</protein>
<dbReference type="InterPro" id="IPR046341">
    <property type="entry name" value="SET_dom_sf"/>
</dbReference>
<dbReference type="SUPFAM" id="SSF48403">
    <property type="entry name" value="Ankyrin repeat"/>
    <property type="match status" value="1"/>
</dbReference>
<dbReference type="PATRIC" id="fig|466.6.peg.312"/>
<dbReference type="Pfam" id="PF00856">
    <property type="entry name" value="SET"/>
    <property type="match status" value="1"/>
</dbReference>
<dbReference type="Pfam" id="PF12796">
    <property type="entry name" value="Ank_2"/>
    <property type="match status" value="1"/>
</dbReference>
<dbReference type="AlphaFoldDB" id="A0A0W0WGF4"/>
<dbReference type="InterPro" id="IPR002110">
    <property type="entry name" value="Ankyrin_rpt"/>
</dbReference>
<evidence type="ECO:0000313" key="3">
    <source>
        <dbReference type="EMBL" id="KTD31415.1"/>
    </source>
</evidence>
<dbReference type="InterPro" id="IPR036770">
    <property type="entry name" value="Ankyrin_rpt-contain_sf"/>
</dbReference>
<keyword evidence="4" id="KW-1185">Reference proteome</keyword>
<dbReference type="InterPro" id="IPR001214">
    <property type="entry name" value="SET_dom"/>
</dbReference>
<organism evidence="3 4">
    <name type="scientific">Legionella maceachernii</name>
    <dbReference type="NCBI Taxonomy" id="466"/>
    <lineage>
        <taxon>Bacteria</taxon>
        <taxon>Pseudomonadati</taxon>
        <taxon>Pseudomonadota</taxon>
        <taxon>Gammaproteobacteria</taxon>
        <taxon>Legionellales</taxon>
        <taxon>Legionellaceae</taxon>
        <taxon>Legionella</taxon>
    </lineage>
</organism>
<dbReference type="EMBL" id="LNYL01000006">
    <property type="protein sequence ID" value="KTD31415.1"/>
    <property type="molecule type" value="Genomic_DNA"/>
</dbReference>
<evidence type="ECO:0000259" key="2">
    <source>
        <dbReference type="PROSITE" id="PS50280"/>
    </source>
</evidence>
<dbReference type="RefSeq" id="WP_160158638.1">
    <property type="nucleotide sequence ID" value="NZ_CAAAIB010000017.1"/>
</dbReference>
<feature type="domain" description="SET" evidence="2">
    <location>
        <begin position="41"/>
        <end position="160"/>
    </location>
</feature>
<dbReference type="STRING" id="466.Lmac_0290"/>
<comment type="caution">
    <text evidence="3">The sequence shown here is derived from an EMBL/GenBank/DDBJ whole genome shotgun (WGS) entry which is preliminary data.</text>
</comment>
<dbReference type="SUPFAM" id="SSF82199">
    <property type="entry name" value="SET domain"/>
    <property type="match status" value="1"/>
</dbReference>
<dbReference type="PROSITE" id="PS50088">
    <property type="entry name" value="ANK_REPEAT"/>
    <property type="match status" value="1"/>
</dbReference>
<feature type="repeat" description="ANK" evidence="1">
    <location>
        <begin position="257"/>
        <end position="289"/>
    </location>
</feature>
<proteinExistence type="predicted"/>
<dbReference type="Gene3D" id="1.25.40.20">
    <property type="entry name" value="Ankyrin repeat-containing domain"/>
    <property type="match status" value="1"/>
</dbReference>
<evidence type="ECO:0000313" key="4">
    <source>
        <dbReference type="Proteomes" id="UP000054908"/>
    </source>
</evidence>
<dbReference type="SMART" id="SM00317">
    <property type="entry name" value="SET"/>
    <property type="match status" value="1"/>
</dbReference>
<gene>
    <name evidence="3" type="ORF">Lmac_0290</name>
</gene>
<dbReference type="PROSITE" id="PS50280">
    <property type="entry name" value="SET"/>
    <property type="match status" value="1"/>
</dbReference>
<evidence type="ECO:0000256" key="1">
    <source>
        <dbReference type="PROSITE-ProRule" id="PRU00023"/>
    </source>
</evidence>
<reference evidence="3 4" key="1">
    <citation type="submission" date="2015-11" db="EMBL/GenBank/DDBJ databases">
        <title>Genomic analysis of 38 Legionella species identifies large and diverse effector repertoires.</title>
        <authorList>
            <person name="Burstein D."/>
            <person name="Amaro F."/>
            <person name="Zusman T."/>
            <person name="Lifshitz Z."/>
            <person name="Cohen O."/>
            <person name="Gilbert J.A."/>
            <person name="Pupko T."/>
            <person name="Shuman H.A."/>
            <person name="Segal G."/>
        </authorList>
    </citation>
    <scope>NUCLEOTIDE SEQUENCE [LARGE SCALE GENOMIC DNA]</scope>
    <source>
        <strain evidence="3 4">PX-1-G2-E2</strain>
    </source>
</reference>